<feature type="compositionally biased region" description="Basic and acidic residues" evidence="7">
    <location>
        <begin position="425"/>
        <end position="435"/>
    </location>
</feature>
<evidence type="ECO:0000256" key="5">
    <source>
        <dbReference type="ARBA" id="ARBA00023136"/>
    </source>
</evidence>
<evidence type="ECO:0000256" key="4">
    <source>
        <dbReference type="ARBA" id="ARBA00022490"/>
    </source>
</evidence>
<dbReference type="PANTHER" id="PTHR31220:SF1">
    <property type="entry name" value="GH21176P"/>
    <property type="match status" value="1"/>
</dbReference>
<dbReference type="EMBL" id="JAWJWF010000002">
    <property type="protein sequence ID" value="KAK6638258.1"/>
    <property type="molecule type" value="Genomic_DNA"/>
</dbReference>
<comment type="caution">
    <text evidence="8">The sequence shown here is derived from an EMBL/GenBank/DDBJ whole genome shotgun (WGS) entry which is preliminary data.</text>
</comment>
<feature type="region of interest" description="Disordered" evidence="7">
    <location>
        <begin position="468"/>
        <end position="554"/>
    </location>
</feature>
<evidence type="ECO:0000256" key="2">
    <source>
        <dbReference type="ARBA" id="ARBA00004514"/>
    </source>
</evidence>
<reference evidence="8 9" key="1">
    <citation type="submission" date="2023-09" db="EMBL/GenBank/DDBJ databases">
        <title>Genomes of two closely related lineages of the louse Polyplax serrata with different host specificities.</title>
        <authorList>
            <person name="Martinu J."/>
            <person name="Tarabai H."/>
            <person name="Stefka J."/>
            <person name="Hypsa V."/>
        </authorList>
    </citation>
    <scope>NUCLEOTIDE SEQUENCE [LARGE SCALE GENOMIC DNA]</scope>
    <source>
        <strain evidence="8">98ZLc_SE</strain>
    </source>
</reference>
<keyword evidence="9" id="KW-1185">Reference proteome</keyword>
<proteinExistence type="inferred from homology"/>
<feature type="compositionally biased region" description="Polar residues" evidence="7">
    <location>
        <begin position="515"/>
        <end position="532"/>
    </location>
</feature>
<evidence type="ECO:0000313" key="8">
    <source>
        <dbReference type="EMBL" id="KAK6638258.1"/>
    </source>
</evidence>
<keyword evidence="5" id="KW-0472">Membrane</keyword>
<dbReference type="InterPro" id="IPR018619">
    <property type="entry name" value="Hyccin"/>
</dbReference>
<gene>
    <name evidence="8" type="ORF">RUM44_008687</name>
</gene>
<dbReference type="PANTHER" id="PTHR31220">
    <property type="entry name" value="HYCCIN RELATED"/>
    <property type="match status" value="1"/>
</dbReference>
<dbReference type="Pfam" id="PF09790">
    <property type="entry name" value="Hyccin"/>
    <property type="match status" value="1"/>
</dbReference>
<protein>
    <recommendedName>
        <fullName evidence="10">Hyccin</fullName>
    </recommendedName>
</protein>
<comment type="subcellular location">
    <subcellularLocation>
        <location evidence="1">Cell membrane</location>
    </subcellularLocation>
    <subcellularLocation>
        <location evidence="2">Cytoplasm</location>
        <location evidence="2">Cytosol</location>
    </subcellularLocation>
</comment>
<organism evidence="8 9">
    <name type="scientific">Polyplax serrata</name>
    <name type="common">Common mouse louse</name>
    <dbReference type="NCBI Taxonomy" id="468196"/>
    <lineage>
        <taxon>Eukaryota</taxon>
        <taxon>Metazoa</taxon>
        <taxon>Ecdysozoa</taxon>
        <taxon>Arthropoda</taxon>
        <taxon>Hexapoda</taxon>
        <taxon>Insecta</taxon>
        <taxon>Pterygota</taxon>
        <taxon>Neoptera</taxon>
        <taxon>Paraneoptera</taxon>
        <taxon>Psocodea</taxon>
        <taxon>Troctomorpha</taxon>
        <taxon>Phthiraptera</taxon>
        <taxon>Anoplura</taxon>
        <taxon>Polyplacidae</taxon>
        <taxon>Polyplax</taxon>
    </lineage>
</organism>
<comment type="similarity">
    <text evidence="6">Belongs to the Hyccin family.</text>
</comment>
<evidence type="ECO:0008006" key="10">
    <source>
        <dbReference type="Google" id="ProtNLM"/>
    </source>
</evidence>
<name>A0ABR1B8Y0_POLSC</name>
<evidence type="ECO:0000256" key="7">
    <source>
        <dbReference type="SAM" id="MobiDB-lite"/>
    </source>
</evidence>
<keyword evidence="3" id="KW-1003">Cell membrane</keyword>
<dbReference type="Proteomes" id="UP001359485">
    <property type="component" value="Unassembled WGS sequence"/>
</dbReference>
<evidence type="ECO:0000256" key="6">
    <source>
        <dbReference type="ARBA" id="ARBA00034482"/>
    </source>
</evidence>
<keyword evidence="4" id="KW-0963">Cytoplasm</keyword>
<accession>A0ABR1B8Y0</accession>
<evidence type="ECO:0000256" key="1">
    <source>
        <dbReference type="ARBA" id="ARBA00004236"/>
    </source>
</evidence>
<evidence type="ECO:0000256" key="3">
    <source>
        <dbReference type="ARBA" id="ARBA00022475"/>
    </source>
</evidence>
<evidence type="ECO:0000313" key="9">
    <source>
        <dbReference type="Proteomes" id="UP001359485"/>
    </source>
</evidence>
<sequence>MADFLATLLRGSRSGHNLEYSQECNMDEKNIQDWLLQSTTLSPGEVNSFASNLKHNSELIGSIFTVLDEHRKFHNLIEPISKQLFNYYRSKEFELRLFTLQFLPNLIYIYLNSVAKGDKKSYHSIETLLIGIYNLEVVDEAGQPSVISFRLPSLAQSSIYHESMSLSHVSLTENALRRLEECNTKLITWGPHQPVETLNAQNRLKTITKLLFVYNRYIGSLNKLSLKYLCKVSSRLASQGFRGSHVKSASSKPEGTKSEKQSRIPVSYAFFLELLCGLYYAMYNDYGHLAMKAVDDIYNRSCYECYANVIAVANAIKNSSHVTSSGQGNEGPMGISVALSPATTTVTTVNKFMITNASFRTKKLPDDIPIIQKDESEGGAGADVSKPLTSITEEKEDTKFSLRGNSGRNKETVSKNLQKLVTGKKFKEKDKEGKSSSKSSLVATGTSANNRKQSGLLQLSTFKEKVSLKSGGSEKGDFGVTETVNGHSPSFGRVKAAENGPGGEASGEEIPESLGCQSSLNSDNVDTPSSTDVVGFFGTPKNSDEKPFTRVSSV</sequence>
<feature type="compositionally biased region" description="Basic and acidic residues" evidence="7">
    <location>
        <begin position="468"/>
        <end position="477"/>
    </location>
</feature>
<feature type="region of interest" description="Disordered" evidence="7">
    <location>
        <begin position="372"/>
        <end position="449"/>
    </location>
</feature>